<evidence type="ECO:0000256" key="1">
    <source>
        <dbReference type="ARBA" id="ARBA00004651"/>
    </source>
</evidence>
<keyword evidence="4" id="KW-1003">Cell membrane</keyword>
<feature type="transmembrane region" description="Helical" evidence="8">
    <location>
        <begin position="323"/>
        <end position="351"/>
    </location>
</feature>
<evidence type="ECO:0000256" key="5">
    <source>
        <dbReference type="ARBA" id="ARBA00022692"/>
    </source>
</evidence>
<feature type="domain" description="ABC transmembrane type-1" evidence="9">
    <location>
        <begin position="89"/>
        <end position="292"/>
    </location>
</feature>
<dbReference type="SUPFAM" id="SSF161098">
    <property type="entry name" value="MetI-like"/>
    <property type="match status" value="2"/>
</dbReference>
<evidence type="ECO:0000256" key="7">
    <source>
        <dbReference type="ARBA" id="ARBA00023136"/>
    </source>
</evidence>
<keyword evidence="3 8" id="KW-0813">Transport</keyword>
<accession>A0A6L5R3R1</accession>
<evidence type="ECO:0000256" key="3">
    <source>
        <dbReference type="ARBA" id="ARBA00022448"/>
    </source>
</evidence>
<dbReference type="PROSITE" id="PS50928">
    <property type="entry name" value="ABC_TM1"/>
    <property type="match status" value="2"/>
</dbReference>
<feature type="domain" description="ABC transmembrane type-1" evidence="9">
    <location>
        <begin position="381"/>
        <end position="570"/>
    </location>
</feature>
<proteinExistence type="inferred from homology"/>
<feature type="transmembrane region" description="Helical" evidence="8">
    <location>
        <begin position="494"/>
        <end position="516"/>
    </location>
</feature>
<evidence type="ECO:0000256" key="2">
    <source>
        <dbReference type="ARBA" id="ARBA00007069"/>
    </source>
</evidence>
<dbReference type="EMBL" id="WKJD01000018">
    <property type="protein sequence ID" value="MRX44629.1"/>
    <property type="molecule type" value="Genomic_DNA"/>
</dbReference>
<dbReference type="Gene3D" id="1.10.3720.10">
    <property type="entry name" value="MetI-like"/>
    <property type="match status" value="2"/>
</dbReference>
<sequence length="596" mass="63488">MTATDATTPTTPLAINADPVVRRRIGAITARVALLAPVVAIYLLFFVWPVFSVLLRSLSPDGRFDAAAPVIDLSNYQKIFVDDFLLRIEWRTVLLAVNSTLLTVLLAFPTAYFISRLSKRTAALLLLLILVPFWVSIVVRLFAVTSILSPNGIVNQLSLALGLGETSLLYTQAGTLVGTVMYLLPYMVLVLYAGMTSVDDNLVLAARTMGASSVRTFFTVYLPMVRGSIVSGALLVFILGLSFFLVPAILGGPQEQTISVYIQQQIDVYQWGIASAMGILLLIATIICYVGVVRVAGSFQPGGIGSAQAKGVSTSLPFRWSPWMAGSAVVSVVTIAFLVIPVLFVFPLAVGETGTVVFPPRGFTLRWFGEVFTSQTWLGPITQSLIVALGTAVLSVGMALVLARITSRMTSTTGKAVIGGLAFAPIVTPAILLAIGIFDVELRLGLTGTVIGLVFAHTIIAFPLSYALISAAMGSADRGIEAAAWTLGASRARAFWTIVVRGIMPSVVGAFAIAFVTSWDEVVLALFVQTGPTKTLPVTIYKYLESGIVPTVPAVASLLVLVVVLIVVVRSVLNRATADRAARRGTVRPPARQEKP</sequence>
<feature type="transmembrane region" description="Helical" evidence="8">
    <location>
        <begin position="385"/>
        <end position="405"/>
    </location>
</feature>
<comment type="subcellular location">
    <subcellularLocation>
        <location evidence="1 8">Cell membrane</location>
        <topology evidence="1 8">Multi-pass membrane protein</topology>
    </subcellularLocation>
</comment>
<keyword evidence="5 8" id="KW-0812">Transmembrane</keyword>
<feature type="transmembrane region" description="Helical" evidence="8">
    <location>
        <begin position="32"/>
        <end position="51"/>
    </location>
</feature>
<feature type="transmembrane region" description="Helical" evidence="8">
    <location>
        <begin position="229"/>
        <end position="250"/>
    </location>
</feature>
<dbReference type="Proteomes" id="UP000476511">
    <property type="component" value="Unassembled WGS sequence"/>
</dbReference>
<dbReference type="GO" id="GO:0005886">
    <property type="term" value="C:plasma membrane"/>
    <property type="evidence" value="ECO:0007669"/>
    <property type="project" value="UniProtKB-SubCell"/>
</dbReference>
<comment type="caution">
    <text evidence="10">The sequence shown here is derived from an EMBL/GenBank/DDBJ whole genome shotgun (WGS) entry which is preliminary data.</text>
</comment>
<reference evidence="10 11" key="1">
    <citation type="submission" date="2019-11" db="EMBL/GenBank/DDBJ databases">
        <title>Agromyces kandeliae sp. nov., isolated from mangrove soil.</title>
        <authorList>
            <person name="Wang R."/>
        </authorList>
    </citation>
    <scope>NUCLEOTIDE SEQUENCE [LARGE SCALE GENOMIC DNA]</scope>
    <source>
        <strain evidence="10 11">Q22</strain>
    </source>
</reference>
<evidence type="ECO:0000256" key="8">
    <source>
        <dbReference type="RuleBase" id="RU363032"/>
    </source>
</evidence>
<dbReference type="InterPro" id="IPR000515">
    <property type="entry name" value="MetI-like"/>
</dbReference>
<dbReference type="PANTHER" id="PTHR42929">
    <property type="entry name" value="INNER MEMBRANE ABC TRANSPORTER PERMEASE PROTEIN YDCU-RELATED-RELATED"/>
    <property type="match status" value="1"/>
</dbReference>
<feature type="transmembrane region" description="Helical" evidence="8">
    <location>
        <begin position="450"/>
        <end position="473"/>
    </location>
</feature>
<dbReference type="CDD" id="cd06261">
    <property type="entry name" value="TM_PBP2"/>
    <property type="match status" value="2"/>
</dbReference>
<evidence type="ECO:0000256" key="4">
    <source>
        <dbReference type="ARBA" id="ARBA00022475"/>
    </source>
</evidence>
<keyword evidence="7 8" id="KW-0472">Membrane</keyword>
<evidence type="ECO:0000313" key="11">
    <source>
        <dbReference type="Proteomes" id="UP000476511"/>
    </source>
</evidence>
<dbReference type="GO" id="GO:0055085">
    <property type="term" value="P:transmembrane transport"/>
    <property type="evidence" value="ECO:0007669"/>
    <property type="project" value="InterPro"/>
</dbReference>
<feature type="transmembrane region" description="Helical" evidence="8">
    <location>
        <begin position="168"/>
        <end position="192"/>
    </location>
</feature>
<dbReference type="AlphaFoldDB" id="A0A6L5R3R1"/>
<dbReference type="InterPro" id="IPR035906">
    <property type="entry name" value="MetI-like_sf"/>
</dbReference>
<gene>
    <name evidence="10" type="ORF">GJR97_12950</name>
</gene>
<comment type="similarity">
    <text evidence="2">Belongs to the binding-protein-dependent transport system permease family. CysTW subfamily.</text>
</comment>
<keyword evidence="6 8" id="KW-1133">Transmembrane helix</keyword>
<dbReference type="Pfam" id="PF00528">
    <property type="entry name" value="BPD_transp_1"/>
    <property type="match status" value="2"/>
</dbReference>
<protein>
    <submittedName>
        <fullName evidence="10">ABC transporter permease subunit</fullName>
    </submittedName>
</protein>
<feature type="transmembrane region" description="Helical" evidence="8">
    <location>
        <begin position="417"/>
        <end position="438"/>
    </location>
</feature>
<name>A0A6L5R3R1_9MICO</name>
<dbReference type="PANTHER" id="PTHR42929:SF5">
    <property type="entry name" value="ABC TRANSPORTER PERMEASE PROTEIN"/>
    <property type="match status" value="1"/>
</dbReference>
<dbReference type="RefSeq" id="WP_154347118.1">
    <property type="nucleotide sequence ID" value="NZ_WKJD01000018.1"/>
</dbReference>
<feature type="transmembrane region" description="Helical" evidence="8">
    <location>
        <begin position="93"/>
        <end position="115"/>
    </location>
</feature>
<evidence type="ECO:0000313" key="10">
    <source>
        <dbReference type="EMBL" id="MRX44629.1"/>
    </source>
</evidence>
<keyword evidence="11" id="KW-1185">Reference proteome</keyword>
<evidence type="ECO:0000256" key="6">
    <source>
        <dbReference type="ARBA" id="ARBA00022989"/>
    </source>
</evidence>
<feature type="transmembrane region" description="Helical" evidence="8">
    <location>
        <begin position="271"/>
        <end position="292"/>
    </location>
</feature>
<feature type="transmembrane region" description="Helical" evidence="8">
    <location>
        <begin position="552"/>
        <end position="573"/>
    </location>
</feature>
<evidence type="ECO:0000259" key="9">
    <source>
        <dbReference type="PROSITE" id="PS50928"/>
    </source>
</evidence>
<feature type="transmembrane region" description="Helical" evidence="8">
    <location>
        <begin position="122"/>
        <end position="148"/>
    </location>
</feature>
<organism evidence="10 11">
    <name type="scientific">Agromyces kandeliae</name>
    <dbReference type="NCBI Taxonomy" id="2666141"/>
    <lineage>
        <taxon>Bacteria</taxon>
        <taxon>Bacillati</taxon>
        <taxon>Actinomycetota</taxon>
        <taxon>Actinomycetes</taxon>
        <taxon>Micrococcales</taxon>
        <taxon>Microbacteriaceae</taxon>
        <taxon>Agromyces</taxon>
    </lineage>
</organism>